<evidence type="ECO:0000313" key="1">
    <source>
        <dbReference type="EMBL" id="CAK6974925.1"/>
    </source>
</evidence>
<reference evidence="1 2" key="1">
    <citation type="submission" date="2024-01" db="EMBL/GenBank/DDBJ databases">
        <authorList>
            <person name="Alioto T."/>
            <person name="Alioto T."/>
            <person name="Gomez Garrido J."/>
        </authorList>
    </citation>
    <scope>NUCLEOTIDE SEQUENCE [LARGE SCALE GENOMIC DNA]</scope>
</reference>
<dbReference type="Proteomes" id="UP001314229">
    <property type="component" value="Unassembled WGS sequence"/>
</dbReference>
<dbReference type="AlphaFoldDB" id="A0AAV1PUF7"/>
<gene>
    <name evidence="1" type="ORF">FSCOSCO3_A026413</name>
</gene>
<accession>A0AAV1PUF7</accession>
<protein>
    <submittedName>
        <fullName evidence="1">Uncharacterized protein</fullName>
    </submittedName>
</protein>
<proteinExistence type="predicted"/>
<keyword evidence="2" id="KW-1185">Reference proteome</keyword>
<evidence type="ECO:0000313" key="2">
    <source>
        <dbReference type="Proteomes" id="UP001314229"/>
    </source>
</evidence>
<organism evidence="1 2">
    <name type="scientific">Scomber scombrus</name>
    <name type="common">Atlantic mackerel</name>
    <name type="synonym">Scomber vernalis</name>
    <dbReference type="NCBI Taxonomy" id="13677"/>
    <lineage>
        <taxon>Eukaryota</taxon>
        <taxon>Metazoa</taxon>
        <taxon>Chordata</taxon>
        <taxon>Craniata</taxon>
        <taxon>Vertebrata</taxon>
        <taxon>Euteleostomi</taxon>
        <taxon>Actinopterygii</taxon>
        <taxon>Neopterygii</taxon>
        <taxon>Teleostei</taxon>
        <taxon>Neoteleostei</taxon>
        <taxon>Acanthomorphata</taxon>
        <taxon>Pelagiaria</taxon>
        <taxon>Scombriformes</taxon>
        <taxon>Scombridae</taxon>
        <taxon>Scomber</taxon>
    </lineage>
</organism>
<dbReference type="EMBL" id="CAWUFR010000278">
    <property type="protein sequence ID" value="CAK6974925.1"/>
    <property type="molecule type" value="Genomic_DNA"/>
</dbReference>
<comment type="caution">
    <text evidence="1">The sequence shown here is derived from an EMBL/GenBank/DDBJ whole genome shotgun (WGS) entry which is preliminary data.</text>
</comment>
<name>A0AAV1PUF7_SCOSC</name>
<sequence>MEEGSRVEVSKTGPGLLWYLCVGASHGVFLPLDTQTVMHDSLKWTHGWVSGAYDTLVKCSSIHSVSHDAIQSSPEQLALKLIPLETEKKRGSDLTDI</sequence>